<keyword evidence="10" id="KW-1185">Reference proteome</keyword>
<dbReference type="Proteomes" id="UP001339883">
    <property type="component" value="Unassembled WGS sequence"/>
</dbReference>
<dbReference type="InterPro" id="IPR018093">
    <property type="entry name" value="BCCT_CS"/>
</dbReference>
<sequence length="694" mass="78150">MNQDNSSSTQHKIVPTEDKLNHVVFYVSAGLVVVFSLFTILFNAEASKALDVVLDWVTSTFGWYYFAIASLYIAFVLFLACSRYGDIKLGPKHSKPEFSMVSWASMLFAAGIGIDLMFFSVAEPITQYMQPPVGQGQTIEAARQAITFTIFHYGLTGWCMYALIGIALGYFAYRYNLPLTVRSALYPIFGDRVNGMIGHLVDIAAILGAIFGLATTCGIGVVQLNYGLSLIFGVHEGLTVQSWLVVFAVCISIISATTGVDKGVKFLAELNIYFAIGLLLFILFLGDTKFLLNGMVLNIGDYISKFPSMTLDTFAYNQDQNKHTTEWVRDWTLFFWAWWIAWAPFVGLFLARISKGRTIREFVVGTLIIPILFTIAWLSVMGNSALYQIIHGNLQFAQEILAKPELGFYKLLSFYPWFSFTAVLAFITGLLFYVTSADSGAIVLGSFCYRLKDVNSDAPNWIRIFWSVVIGVLTIAMLMSNGISTLQKATVIMGLPFSFVMIFVMIGILKSLRLEDHRSQSALLNAAPVVGNVDILNWKQRLSRVMHHPGKKATLQMLNDVCDPALEEVMKELKEKGVQVTLSKTQMEEDLDSELYHIDLTVDLHAEQNFVYQIWPQRYHAPEFSKRSKLGNTYYYRLETFLFEGSQGNDLMGYGKEQVINDVLDKYERHLTFLHLNRETTVGKTLSFPDPKDQ</sequence>
<keyword evidence="3" id="KW-0813">Transport</keyword>
<dbReference type="NCBIfam" id="TIGR00842">
    <property type="entry name" value="bcct"/>
    <property type="match status" value="1"/>
</dbReference>
<proteinExistence type="inferred from homology"/>
<comment type="similarity">
    <text evidence="2">Belongs to the BCCT transporter (TC 2.A.15) family.</text>
</comment>
<evidence type="ECO:0000256" key="4">
    <source>
        <dbReference type="ARBA" id="ARBA00022475"/>
    </source>
</evidence>
<dbReference type="PROSITE" id="PS01303">
    <property type="entry name" value="BCCT"/>
    <property type="match status" value="1"/>
</dbReference>
<feature type="transmembrane region" description="Helical" evidence="8">
    <location>
        <begin position="101"/>
        <end position="122"/>
    </location>
</feature>
<evidence type="ECO:0000256" key="1">
    <source>
        <dbReference type="ARBA" id="ARBA00004651"/>
    </source>
</evidence>
<dbReference type="Pfam" id="PF02028">
    <property type="entry name" value="BCCT"/>
    <property type="match status" value="1"/>
</dbReference>
<evidence type="ECO:0000256" key="2">
    <source>
        <dbReference type="ARBA" id="ARBA00005658"/>
    </source>
</evidence>
<dbReference type="PANTHER" id="PTHR30047:SF7">
    <property type="entry name" value="HIGH-AFFINITY CHOLINE TRANSPORT PROTEIN"/>
    <property type="match status" value="1"/>
</dbReference>
<dbReference type="EMBL" id="VTDN01000002">
    <property type="protein sequence ID" value="MEB5475849.1"/>
    <property type="molecule type" value="Genomic_DNA"/>
</dbReference>
<feature type="transmembrane region" description="Helical" evidence="8">
    <location>
        <begin position="200"/>
        <end position="222"/>
    </location>
</feature>
<keyword evidence="7 8" id="KW-0472">Membrane</keyword>
<reference evidence="9 10" key="1">
    <citation type="submission" date="2019-08" db="EMBL/GenBank/DDBJ databases">
        <title>Five species of Acinetobacter isolated from floral nectar and animal pollinators.</title>
        <authorList>
            <person name="Hendry T.A."/>
        </authorList>
    </citation>
    <scope>NUCLEOTIDE SEQUENCE [LARGE SCALE GENOMIC DNA]</scope>
    <source>
        <strain evidence="9 10">MD18.27</strain>
    </source>
</reference>
<feature type="transmembrane region" description="Helical" evidence="8">
    <location>
        <begin position="417"/>
        <end position="449"/>
    </location>
</feature>
<gene>
    <name evidence="9" type="primary">betT</name>
    <name evidence="9" type="ORF">I2F25_02040</name>
</gene>
<feature type="transmembrane region" description="Helical" evidence="8">
    <location>
        <begin position="272"/>
        <end position="292"/>
    </location>
</feature>
<keyword evidence="5 8" id="KW-0812">Transmembrane</keyword>
<feature type="transmembrane region" description="Helical" evidence="8">
    <location>
        <begin position="242"/>
        <end position="260"/>
    </location>
</feature>
<keyword evidence="4" id="KW-1003">Cell membrane</keyword>
<feature type="transmembrane region" description="Helical" evidence="8">
    <location>
        <begin position="331"/>
        <end position="350"/>
    </location>
</feature>
<feature type="transmembrane region" description="Helical" evidence="8">
    <location>
        <begin position="461"/>
        <end position="483"/>
    </location>
</feature>
<feature type="transmembrane region" description="Helical" evidence="8">
    <location>
        <begin position="362"/>
        <end position="380"/>
    </location>
</feature>
<evidence type="ECO:0000256" key="3">
    <source>
        <dbReference type="ARBA" id="ARBA00022448"/>
    </source>
</evidence>
<feature type="transmembrane region" description="Helical" evidence="8">
    <location>
        <begin position="489"/>
        <end position="509"/>
    </location>
</feature>
<protein>
    <submittedName>
        <fullName evidence="9">Choline BCCT transporter BetT</fullName>
    </submittedName>
</protein>
<organism evidence="9 10">
    <name type="scientific">Acinetobacter pollinis</name>
    <dbReference type="NCBI Taxonomy" id="2605270"/>
    <lineage>
        <taxon>Bacteria</taxon>
        <taxon>Pseudomonadati</taxon>
        <taxon>Pseudomonadota</taxon>
        <taxon>Gammaproteobacteria</taxon>
        <taxon>Moraxellales</taxon>
        <taxon>Moraxellaceae</taxon>
        <taxon>Acinetobacter</taxon>
    </lineage>
</organism>
<evidence type="ECO:0000313" key="10">
    <source>
        <dbReference type="Proteomes" id="UP001339883"/>
    </source>
</evidence>
<evidence type="ECO:0000256" key="8">
    <source>
        <dbReference type="SAM" id="Phobius"/>
    </source>
</evidence>
<evidence type="ECO:0000256" key="7">
    <source>
        <dbReference type="ARBA" id="ARBA00023136"/>
    </source>
</evidence>
<dbReference type="RefSeq" id="WP_277094477.1">
    <property type="nucleotide sequence ID" value="NZ_VTDN01000002.1"/>
</dbReference>
<feature type="transmembrane region" description="Helical" evidence="8">
    <location>
        <begin position="150"/>
        <end position="173"/>
    </location>
</feature>
<dbReference type="InterPro" id="IPR000060">
    <property type="entry name" value="BCCT_transptr"/>
</dbReference>
<feature type="transmembrane region" description="Helical" evidence="8">
    <location>
        <begin position="20"/>
        <end position="42"/>
    </location>
</feature>
<evidence type="ECO:0000256" key="5">
    <source>
        <dbReference type="ARBA" id="ARBA00022692"/>
    </source>
</evidence>
<dbReference type="NCBIfam" id="NF007399">
    <property type="entry name" value="PRK09928.1"/>
    <property type="match status" value="1"/>
</dbReference>
<evidence type="ECO:0000313" key="9">
    <source>
        <dbReference type="EMBL" id="MEB5475849.1"/>
    </source>
</evidence>
<accession>A0ABU6DRW2</accession>
<comment type="subcellular location">
    <subcellularLocation>
        <location evidence="1">Cell membrane</location>
        <topology evidence="1">Multi-pass membrane protein</topology>
    </subcellularLocation>
</comment>
<evidence type="ECO:0000256" key="6">
    <source>
        <dbReference type="ARBA" id="ARBA00022989"/>
    </source>
</evidence>
<comment type="caution">
    <text evidence="9">The sequence shown here is derived from an EMBL/GenBank/DDBJ whole genome shotgun (WGS) entry which is preliminary data.</text>
</comment>
<keyword evidence="6 8" id="KW-1133">Transmembrane helix</keyword>
<name>A0ABU6DRW2_9GAMM</name>
<feature type="transmembrane region" description="Helical" evidence="8">
    <location>
        <begin position="62"/>
        <end position="80"/>
    </location>
</feature>
<dbReference type="PANTHER" id="PTHR30047">
    <property type="entry name" value="HIGH-AFFINITY CHOLINE TRANSPORT PROTEIN-RELATED"/>
    <property type="match status" value="1"/>
</dbReference>